<evidence type="ECO:0000256" key="1">
    <source>
        <dbReference type="ARBA" id="ARBA00004193"/>
    </source>
</evidence>
<keyword evidence="5" id="KW-0564">Palmitate</keyword>
<dbReference type="InterPro" id="IPR002491">
    <property type="entry name" value="ABC_transptr_periplasmic_BD"/>
</dbReference>
<evidence type="ECO:0000256" key="3">
    <source>
        <dbReference type="ARBA" id="ARBA00022448"/>
    </source>
</evidence>
<evidence type="ECO:0000256" key="7">
    <source>
        <dbReference type="SAM" id="Coils"/>
    </source>
</evidence>
<protein>
    <submittedName>
        <fullName evidence="11">Heme ABC type transporter HtsABC, heme-binding protein</fullName>
    </submittedName>
</protein>
<dbReference type="CDD" id="cd01146">
    <property type="entry name" value="FhuD"/>
    <property type="match status" value="1"/>
</dbReference>
<dbReference type="Pfam" id="PF01497">
    <property type="entry name" value="Peripla_BP_2"/>
    <property type="match status" value="1"/>
</dbReference>
<dbReference type="EMBL" id="LAKJ01000003">
    <property type="protein sequence ID" value="KKI65201.1"/>
    <property type="molecule type" value="Genomic_DNA"/>
</dbReference>
<gene>
    <name evidence="11" type="ORF">UF66_1844</name>
</gene>
<dbReference type="NCBIfam" id="NF008501">
    <property type="entry name" value="PRK11411.1"/>
    <property type="match status" value="1"/>
</dbReference>
<dbReference type="AlphaFoldDB" id="A0A0M2NZQ4"/>
<organism evidence="11 12">
    <name type="scientific">Staphylococcus cohnii subsp. cohnii</name>
    <dbReference type="NCBI Taxonomy" id="74704"/>
    <lineage>
        <taxon>Bacteria</taxon>
        <taxon>Bacillati</taxon>
        <taxon>Bacillota</taxon>
        <taxon>Bacilli</taxon>
        <taxon>Bacillales</taxon>
        <taxon>Staphylococcaceae</taxon>
        <taxon>Staphylococcus</taxon>
        <taxon>Staphylococcus cohnii species complex</taxon>
    </lineage>
</organism>
<dbReference type="SUPFAM" id="SSF53807">
    <property type="entry name" value="Helical backbone' metal receptor"/>
    <property type="match status" value="1"/>
</dbReference>
<evidence type="ECO:0000256" key="8">
    <source>
        <dbReference type="SAM" id="MobiDB-lite"/>
    </source>
</evidence>
<sequence length="336" mass="37627">MKQRSKWMGLLLITLTLILLAACGKVSDNGSDQSKNDDKTKNGTTIKHDGGTTNIDKKPKRIVALEFSFVDALAALDIKPVGVADDGKKDRILAPIREKIGDYQSVGARKQPNLEEISNQKPDLIIADSNRHKGIQKDLEKIAPTIMLPSFDSDYKDNLEAFKTIAKATGEEDKGKERLKEHNELMDKYKKEITMDKSQPVLATVIAKSGLLAHPENTYVGELLKELGFNNALNKTETDNLSKYLKGPYLQLNSEVLSDINPGRMFIMMDKGKADPNLKKREEEPVWQSLDAVKNDRIAIVDRNTWARARGIISSEEIAKQLVEISKDEKNDKQQK</sequence>
<proteinExistence type="inferred from homology"/>
<dbReference type="PANTHER" id="PTHR30532:SF29">
    <property type="entry name" value="FE(3+) DICITRATE-BINDING PERIPLASMIC PROTEIN"/>
    <property type="match status" value="1"/>
</dbReference>
<evidence type="ECO:0000313" key="12">
    <source>
        <dbReference type="Proteomes" id="UP000034455"/>
    </source>
</evidence>
<feature type="signal peptide" evidence="9">
    <location>
        <begin position="1"/>
        <end position="21"/>
    </location>
</feature>
<evidence type="ECO:0000256" key="2">
    <source>
        <dbReference type="ARBA" id="ARBA00008814"/>
    </source>
</evidence>
<accession>A0A0M2NZQ4</accession>
<evidence type="ECO:0000256" key="9">
    <source>
        <dbReference type="SAM" id="SignalP"/>
    </source>
</evidence>
<reference evidence="11 12" key="1">
    <citation type="submission" date="2015-03" db="EMBL/GenBank/DDBJ databases">
        <title>Genome Assembly of Staphylococcus cohnii subsp. cohnii strain G22B2.</title>
        <authorList>
            <person name="Nair G."/>
            <person name="Kaur G."/>
            <person name="Khatri I."/>
            <person name="Singh N.K."/>
            <person name="Sathyabama S."/>
            <person name="Maurya S.K."/>
            <person name="Subramanian S."/>
            <person name="Agrewala J.N."/>
            <person name="Mayilraj S."/>
        </authorList>
    </citation>
    <scope>NUCLEOTIDE SEQUENCE [LARGE SCALE GENOMIC DNA]</scope>
    <source>
        <strain evidence="11 12">G22B2</strain>
    </source>
</reference>
<keyword evidence="3" id="KW-0813">Transport</keyword>
<dbReference type="PROSITE" id="PS50983">
    <property type="entry name" value="FE_B12_PBP"/>
    <property type="match status" value="1"/>
</dbReference>
<dbReference type="Gene3D" id="3.40.50.1980">
    <property type="entry name" value="Nitrogenase molybdenum iron protein domain"/>
    <property type="match status" value="2"/>
</dbReference>
<dbReference type="PATRIC" id="fig|74704.6.peg.1889"/>
<dbReference type="GO" id="GO:1901678">
    <property type="term" value="P:iron coordination entity transport"/>
    <property type="evidence" value="ECO:0007669"/>
    <property type="project" value="UniProtKB-ARBA"/>
</dbReference>
<dbReference type="FunFam" id="3.40.50.1980:FF:000003">
    <property type="entry name" value="Iron ABC transporter substrate-binding protein"/>
    <property type="match status" value="1"/>
</dbReference>
<dbReference type="RefSeq" id="WP_019468682.1">
    <property type="nucleotide sequence ID" value="NZ_LAKJ01000003.1"/>
</dbReference>
<keyword evidence="6" id="KW-0449">Lipoprotein</keyword>
<feature type="chain" id="PRO_5039362046" evidence="9">
    <location>
        <begin position="22"/>
        <end position="336"/>
    </location>
</feature>
<dbReference type="PROSITE" id="PS51257">
    <property type="entry name" value="PROKAR_LIPOPROTEIN"/>
    <property type="match status" value="1"/>
</dbReference>
<comment type="subcellular location">
    <subcellularLocation>
        <location evidence="1">Cell membrane</location>
        <topology evidence="1">Lipid-anchor</topology>
    </subcellularLocation>
</comment>
<evidence type="ECO:0000313" key="11">
    <source>
        <dbReference type="EMBL" id="KKI65201.1"/>
    </source>
</evidence>
<feature type="compositionally biased region" description="Basic and acidic residues" evidence="8">
    <location>
        <begin position="34"/>
        <end position="50"/>
    </location>
</feature>
<name>A0A0M2NZQ4_STACC</name>
<evidence type="ECO:0000256" key="5">
    <source>
        <dbReference type="ARBA" id="ARBA00023139"/>
    </source>
</evidence>
<feature type="region of interest" description="Disordered" evidence="8">
    <location>
        <begin position="28"/>
        <end position="53"/>
    </location>
</feature>
<evidence type="ECO:0000259" key="10">
    <source>
        <dbReference type="PROSITE" id="PS50983"/>
    </source>
</evidence>
<evidence type="ECO:0000256" key="4">
    <source>
        <dbReference type="ARBA" id="ARBA00022729"/>
    </source>
</evidence>
<comment type="caution">
    <text evidence="11">The sequence shown here is derived from an EMBL/GenBank/DDBJ whole genome shotgun (WGS) entry which is preliminary data.</text>
</comment>
<dbReference type="InterPro" id="IPR051313">
    <property type="entry name" value="Bact_iron-sidero_bind"/>
</dbReference>
<feature type="coiled-coil region" evidence="7">
    <location>
        <begin position="172"/>
        <end position="199"/>
    </location>
</feature>
<dbReference type="PANTHER" id="PTHR30532">
    <property type="entry name" value="IRON III DICITRATE-BINDING PERIPLASMIC PROTEIN"/>
    <property type="match status" value="1"/>
</dbReference>
<comment type="similarity">
    <text evidence="2">Belongs to the bacterial solute-binding protein 8 family.</text>
</comment>
<dbReference type="Proteomes" id="UP000034455">
    <property type="component" value="Unassembled WGS sequence"/>
</dbReference>
<keyword evidence="4 9" id="KW-0732">Signal</keyword>
<evidence type="ECO:0000256" key="6">
    <source>
        <dbReference type="ARBA" id="ARBA00023288"/>
    </source>
</evidence>
<keyword evidence="7" id="KW-0175">Coiled coil</keyword>
<dbReference type="GO" id="GO:0005886">
    <property type="term" value="C:plasma membrane"/>
    <property type="evidence" value="ECO:0007669"/>
    <property type="project" value="UniProtKB-SubCell"/>
</dbReference>
<feature type="domain" description="Fe/B12 periplasmic-binding" evidence="10">
    <location>
        <begin position="61"/>
        <end position="330"/>
    </location>
</feature>
<dbReference type="GO" id="GO:0030288">
    <property type="term" value="C:outer membrane-bounded periplasmic space"/>
    <property type="evidence" value="ECO:0007669"/>
    <property type="project" value="TreeGrafter"/>
</dbReference>